<dbReference type="InterPro" id="IPR036397">
    <property type="entry name" value="RNaseH_sf"/>
</dbReference>
<dbReference type="CDD" id="cd06130">
    <property type="entry name" value="DNA_pol_III_epsilon_like"/>
    <property type="match status" value="1"/>
</dbReference>
<dbReference type="InterPro" id="IPR012337">
    <property type="entry name" value="RNaseH-like_sf"/>
</dbReference>
<proteinExistence type="predicted"/>
<keyword evidence="2" id="KW-0378">Hydrolase</keyword>
<dbReference type="InterPro" id="IPR013520">
    <property type="entry name" value="Ribonucl_H"/>
</dbReference>
<dbReference type="InterPro" id="IPR036420">
    <property type="entry name" value="BRCT_dom_sf"/>
</dbReference>
<dbReference type="EMBL" id="LDJR01000057">
    <property type="protein sequence ID" value="OAK68279.1"/>
    <property type="molecule type" value="Genomic_DNA"/>
</dbReference>
<keyword evidence="1" id="KW-0540">Nuclease</keyword>
<dbReference type="Gene3D" id="3.30.420.10">
    <property type="entry name" value="Ribonuclease H-like superfamily/Ribonuclease H"/>
    <property type="match status" value="1"/>
</dbReference>
<evidence type="ECO:0000256" key="2">
    <source>
        <dbReference type="ARBA" id="ARBA00022801"/>
    </source>
</evidence>
<reference evidence="5 6" key="1">
    <citation type="submission" date="2015-05" db="EMBL/GenBank/DDBJ databases">
        <title>Comparison of genome.</title>
        <authorList>
            <person name="Zheng Z."/>
            <person name="Sun M."/>
        </authorList>
    </citation>
    <scope>NUCLEOTIDE SEQUENCE [LARGE SCALE GENOMIC DNA]</scope>
    <source>
        <strain evidence="5 6">G25-74</strain>
    </source>
</reference>
<dbReference type="Proteomes" id="UP000077881">
    <property type="component" value="Unassembled WGS sequence"/>
</dbReference>
<dbReference type="Pfam" id="PF00929">
    <property type="entry name" value="RNase_T"/>
    <property type="match status" value="1"/>
</dbReference>
<feature type="domain" description="Exonuclease" evidence="4">
    <location>
        <begin position="2"/>
        <end position="169"/>
    </location>
</feature>
<dbReference type="GO" id="GO:0008408">
    <property type="term" value="F:3'-5' exonuclease activity"/>
    <property type="evidence" value="ECO:0007669"/>
    <property type="project" value="TreeGrafter"/>
</dbReference>
<name>A0A177ZLF4_9BACI</name>
<evidence type="ECO:0000313" key="5">
    <source>
        <dbReference type="EMBL" id="OAK68279.1"/>
    </source>
</evidence>
<dbReference type="AlphaFoldDB" id="A0A177ZLF4"/>
<comment type="caution">
    <text evidence="5">The sequence shown here is derived from an EMBL/GenBank/DDBJ whole genome shotgun (WGS) entry which is preliminary data.</text>
</comment>
<dbReference type="FunFam" id="3.30.420.10:FF:000045">
    <property type="entry name" value="3'-5' exonuclease DinG"/>
    <property type="match status" value="1"/>
</dbReference>
<dbReference type="GO" id="GO:0003676">
    <property type="term" value="F:nucleic acid binding"/>
    <property type="evidence" value="ECO:0007669"/>
    <property type="project" value="InterPro"/>
</dbReference>
<dbReference type="STRING" id="217031.ABB05_17165"/>
<dbReference type="Gene3D" id="3.40.50.10190">
    <property type="entry name" value="BRCT domain"/>
    <property type="match status" value="1"/>
</dbReference>
<evidence type="ECO:0000259" key="4">
    <source>
        <dbReference type="SMART" id="SM00479"/>
    </source>
</evidence>
<keyword evidence="3 5" id="KW-0269">Exonuclease</keyword>
<protein>
    <submittedName>
        <fullName evidence="5">Exonuclease</fullName>
    </submittedName>
</protein>
<dbReference type="PANTHER" id="PTHR30231:SF42">
    <property type="entry name" value="EXONUCLEASE"/>
    <property type="match status" value="1"/>
</dbReference>
<organism evidence="5 6">
    <name type="scientific">Lederbergia galactosidilytica</name>
    <dbReference type="NCBI Taxonomy" id="217031"/>
    <lineage>
        <taxon>Bacteria</taxon>
        <taxon>Bacillati</taxon>
        <taxon>Bacillota</taxon>
        <taxon>Bacilli</taxon>
        <taxon>Bacillales</taxon>
        <taxon>Bacillaceae</taxon>
        <taxon>Lederbergia</taxon>
    </lineage>
</organism>
<dbReference type="SMART" id="SM00479">
    <property type="entry name" value="EXOIII"/>
    <property type="match status" value="1"/>
</dbReference>
<dbReference type="RefSeq" id="WP_064468579.1">
    <property type="nucleotide sequence ID" value="NZ_LDJR01000057.1"/>
</dbReference>
<evidence type="ECO:0000256" key="3">
    <source>
        <dbReference type="ARBA" id="ARBA00022839"/>
    </source>
</evidence>
<dbReference type="PANTHER" id="PTHR30231">
    <property type="entry name" value="DNA POLYMERASE III SUBUNIT EPSILON"/>
    <property type="match status" value="1"/>
</dbReference>
<accession>A0A177ZLF4</accession>
<dbReference type="PATRIC" id="fig|217031.6.peg.3714"/>
<dbReference type="SUPFAM" id="SSF53098">
    <property type="entry name" value="Ribonuclease H-like"/>
    <property type="match status" value="1"/>
</dbReference>
<dbReference type="CDD" id="cd17748">
    <property type="entry name" value="BRCT_DNA_ligase_like"/>
    <property type="match status" value="1"/>
</dbReference>
<evidence type="ECO:0000313" key="6">
    <source>
        <dbReference type="Proteomes" id="UP000077881"/>
    </source>
</evidence>
<dbReference type="GO" id="GO:0005829">
    <property type="term" value="C:cytosol"/>
    <property type="evidence" value="ECO:0007669"/>
    <property type="project" value="TreeGrafter"/>
</dbReference>
<dbReference type="SUPFAM" id="SSF52113">
    <property type="entry name" value="BRCT domain"/>
    <property type="match status" value="1"/>
</dbReference>
<evidence type="ECO:0000256" key="1">
    <source>
        <dbReference type="ARBA" id="ARBA00022722"/>
    </source>
</evidence>
<gene>
    <name evidence="5" type="ORF">ABB05_17165</name>
</gene>
<dbReference type="OrthoDB" id="9803913at2"/>
<sequence length="321" mass="36125">MDFIAIDFEIANNKLDSACSLGMVFVQENKIIAEKYFVIQPPSLFMEREFTKIHGLTQQDLKDAPKFDEVWNEISHHFTEENYIIAHNAQFDMSVLKNCLLTYSFELPTFPYICSIPISTRACRGEGIGSSLKSRTEHFGITLNDHHHALSDARACAELVIKSIQIKSRKSIGTYLSTFSSIPIKNFKDLKAQTSFKQRKKKFNKIKVSDIIPKTKDFDPTHPLYSKNIVFTGELSTLDRKDAMQKVVDLGGHIKSGVSGVTDYLVIGTQDENVVGKSGISSKQKKACELIEKGKNLKILSEDEFKLLLTEKVNKLSGHGL</sequence>
<keyword evidence="6" id="KW-1185">Reference proteome</keyword>